<name>A0A1E3RWI8_9MYCO</name>
<dbReference type="SUPFAM" id="SSF51735">
    <property type="entry name" value="NAD(P)-binding Rossmann-fold domains"/>
    <property type="match status" value="1"/>
</dbReference>
<reference evidence="4" key="1">
    <citation type="submission" date="2016-09" db="EMBL/GenBank/DDBJ databases">
        <authorList>
            <person name="Greninger A.L."/>
            <person name="Jerome K.R."/>
            <person name="Mcnair B."/>
            <person name="Wallis C."/>
            <person name="Fang F."/>
        </authorList>
    </citation>
    <scope>NUCLEOTIDE SEQUENCE [LARGE SCALE GENOMIC DNA]</scope>
    <source>
        <strain evidence="4">M7</strain>
    </source>
</reference>
<keyword evidence="4" id="KW-1185">Reference proteome</keyword>
<comment type="caution">
    <text evidence="3">The sequence shown here is derived from an EMBL/GenBank/DDBJ whole genome shotgun (WGS) entry which is preliminary data.</text>
</comment>
<dbReference type="RefSeq" id="WP_069405074.1">
    <property type="nucleotide sequence ID" value="NZ_MIGZ01000046.1"/>
</dbReference>
<protein>
    <submittedName>
        <fullName evidence="3">Epimerase</fullName>
    </submittedName>
</protein>
<dbReference type="Pfam" id="PF01370">
    <property type="entry name" value="Epimerase"/>
    <property type="match status" value="1"/>
</dbReference>
<dbReference type="PANTHER" id="PTHR43000">
    <property type="entry name" value="DTDP-D-GLUCOSE 4,6-DEHYDRATASE-RELATED"/>
    <property type="match status" value="1"/>
</dbReference>
<accession>A0A1E3RWI8</accession>
<gene>
    <name evidence="3" type="ORF">BHQ17_10120</name>
</gene>
<dbReference type="AlphaFoldDB" id="A0A1E3RWI8"/>
<evidence type="ECO:0000259" key="2">
    <source>
        <dbReference type="Pfam" id="PF01370"/>
    </source>
</evidence>
<organism evidence="3 4">
    <name type="scientific">Mycolicibacterium holsaticum</name>
    <dbReference type="NCBI Taxonomy" id="152142"/>
    <lineage>
        <taxon>Bacteria</taxon>
        <taxon>Bacillati</taxon>
        <taxon>Actinomycetota</taxon>
        <taxon>Actinomycetes</taxon>
        <taxon>Mycobacteriales</taxon>
        <taxon>Mycobacteriaceae</taxon>
        <taxon>Mycolicibacterium</taxon>
    </lineage>
</organism>
<feature type="domain" description="NAD-dependent epimerase/dehydratase" evidence="2">
    <location>
        <begin position="7"/>
        <end position="221"/>
    </location>
</feature>
<evidence type="ECO:0000256" key="1">
    <source>
        <dbReference type="ARBA" id="ARBA00007637"/>
    </source>
</evidence>
<evidence type="ECO:0000313" key="3">
    <source>
        <dbReference type="EMBL" id="ODQ94214.1"/>
    </source>
</evidence>
<proteinExistence type="inferred from homology"/>
<dbReference type="Gene3D" id="3.40.50.720">
    <property type="entry name" value="NAD(P)-binding Rossmann-like Domain"/>
    <property type="match status" value="1"/>
</dbReference>
<comment type="similarity">
    <text evidence="1">Belongs to the NAD(P)-dependent epimerase/dehydratase family.</text>
</comment>
<evidence type="ECO:0000313" key="4">
    <source>
        <dbReference type="Proteomes" id="UP000094243"/>
    </source>
</evidence>
<dbReference type="InterPro" id="IPR001509">
    <property type="entry name" value="Epimerase_deHydtase"/>
</dbReference>
<dbReference type="OrthoDB" id="9785845at2"/>
<dbReference type="Proteomes" id="UP000094243">
    <property type="component" value="Unassembled WGS sequence"/>
</dbReference>
<dbReference type="EMBL" id="MIGZ01000046">
    <property type="protein sequence ID" value="ODQ94214.1"/>
    <property type="molecule type" value="Genomic_DNA"/>
</dbReference>
<sequence length="302" mass="33279">MLSGEKILITGATGKIAFPIARTLAQHNQVWGAARLRGPADRMRLADAGVTPVALDMGTGDFSSLPDDFTYVFHAAVDDGTGDWATCVRTNAEHTGDLLYKYRGAKGFVFCSTGSIYGYQGRRPLTESDPPGVPLRSNYSFSKVAAEAVCTWIATRYRVPLTIIRICSTYGPEGGAPAARLEKILARSPILLHPDKPNNYNPIYEDDYVEFGIKAMEVADTPPVVVNWAGSETVSAEEYCRYLGTLVGIEPIFSYRDDAHPPLWPDVTRMHEVLGHTKVPWRDGFRRMTKARHPEIKLATGD</sequence>
<dbReference type="InterPro" id="IPR036291">
    <property type="entry name" value="NAD(P)-bd_dom_sf"/>
</dbReference>